<accession>A0A1D7QWH4</accession>
<organism evidence="9 10">
    <name type="scientific">Salisediminibacterium beveridgei</name>
    <dbReference type="NCBI Taxonomy" id="632773"/>
    <lineage>
        <taxon>Bacteria</taxon>
        <taxon>Bacillati</taxon>
        <taxon>Bacillota</taxon>
        <taxon>Bacilli</taxon>
        <taxon>Bacillales</taxon>
        <taxon>Bacillaceae</taxon>
        <taxon>Salisediminibacterium</taxon>
    </lineage>
</organism>
<keyword evidence="3" id="KW-0813">Transport</keyword>
<evidence type="ECO:0000313" key="9">
    <source>
        <dbReference type="EMBL" id="AOM83352.1"/>
    </source>
</evidence>
<dbReference type="RefSeq" id="WP_069365342.1">
    <property type="nucleotide sequence ID" value="NZ_CP012502.1"/>
</dbReference>
<feature type="transmembrane region" description="Helical" evidence="8">
    <location>
        <begin position="314"/>
        <end position="332"/>
    </location>
</feature>
<evidence type="ECO:0000256" key="7">
    <source>
        <dbReference type="ARBA" id="ARBA00023136"/>
    </source>
</evidence>
<feature type="transmembrane region" description="Helical" evidence="8">
    <location>
        <begin position="87"/>
        <end position="107"/>
    </location>
</feature>
<dbReference type="STRING" id="632773.BBEV_1992"/>
<dbReference type="PANTHER" id="PTHR30047:SF7">
    <property type="entry name" value="HIGH-AFFINITY CHOLINE TRANSPORT PROTEIN"/>
    <property type="match status" value="1"/>
</dbReference>
<feature type="transmembrane region" description="Helical" evidence="8">
    <location>
        <begin position="47"/>
        <end position="67"/>
    </location>
</feature>
<dbReference type="GO" id="GO:0022857">
    <property type="term" value="F:transmembrane transporter activity"/>
    <property type="evidence" value="ECO:0007669"/>
    <property type="project" value="InterPro"/>
</dbReference>
<evidence type="ECO:0000256" key="5">
    <source>
        <dbReference type="ARBA" id="ARBA00022692"/>
    </source>
</evidence>
<dbReference type="OrthoDB" id="9775735at2"/>
<gene>
    <name evidence="9" type="primary">opuD-3</name>
    <name evidence="9" type="ORF">BBEV_1992</name>
</gene>
<dbReference type="PATRIC" id="fig|632773.3.peg.2088"/>
<keyword evidence="6 8" id="KW-1133">Transmembrane helix</keyword>
<evidence type="ECO:0000256" key="8">
    <source>
        <dbReference type="SAM" id="Phobius"/>
    </source>
</evidence>
<dbReference type="NCBIfam" id="TIGR00842">
    <property type="entry name" value="bcct"/>
    <property type="match status" value="1"/>
</dbReference>
<keyword evidence="4" id="KW-1003">Cell membrane</keyword>
<dbReference type="PANTHER" id="PTHR30047">
    <property type="entry name" value="HIGH-AFFINITY CHOLINE TRANSPORT PROTEIN-RELATED"/>
    <property type="match status" value="1"/>
</dbReference>
<keyword evidence="7 8" id="KW-0472">Membrane</keyword>
<name>A0A1D7QWH4_9BACI</name>
<feature type="transmembrane region" description="Helical" evidence="8">
    <location>
        <begin position="142"/>
        <end position="160"/>
    </location>
</feature>
<feature type="transmembrane region" description="Helical" evidence="8">
    <location>
        <begin position="400"/>
        <end position="428"/>
    </location>
</feature>
<evidence type="ECO:0000256" key="1">
    <source>
        <dbReference type="ARBA" id="ARBA00004651"/>
    </source>
</evidence>
<reference evidence="9 10" key="1">
    <citation type="submission" date="2015-08" db="EMBL/GenBank/DDBJ databases">
        <title>The complete genome sequence of Bacillus beveridgei MLTeJB.</title>
        <authorList>
            <person name="Hanson T.E."/>
            <person name="Mesa C."/>
            <person name="Basesman S.M."/>
            <person name="Oremland R.S."/>
        </authorList>
    </citation>
    <scope>NUCLEOTIDE SEQUENCE [LARGE SCALE GENOMIC DNA]</scope>
    <source>
        <strain evidence="9 10">MLTeJB</strain>
    </source>
</reference>
<proteinExistence type="inferred from homology"/>
<feature type="transmembrane region" description="Helical" evidence="8">
    <location>
        <begin position="226"/>
        <end position="247"/>
    </location>
</feature>
<dbReference type="InterPro" id="IPR000060">
    <property type="entry name" value="BCCT_transptr"/>
</dbReference>
<keyword evidence="5 8" id="KW-0812">Transmembrane</keyword>
<evidence type="ECO:0000256" key="3">
    <source>
        <dbReference type="ARBA" id="ARBA00022448"/>
    </source>
</evidence>
<dbReference type="AlphaFoldDB" id="A0A1D7QWH4"/>
<evidence type="ECO:0000256" key="6">
    <source>
        <dbReference type="ARBA" id="ARBA00022989"/>
    </source>
</evidence>
<dbReference type="GO" id="GO:0005886">
    <property type="term" value="C:plasma membrane"/>
    <property type="evidence" value="ECO:0007669"/>
    <property type="project" value="UniProtKB-SubCell"/>
</dbReference>
<comment type="similarity">
    <text evidence="2">Belongs to the BCCT transporter (TC 2.A.15) family.</text>
</comment>
<feature type="transmembrane region" description="Helical" evidence="8">
    <location>
        <begin position="440"/>
        <end position="461"/>
    </location>
</feature>
<evidence type="ECO:0000256" key="2">
    <source>
        <dbReference type="ARBA" id="ARBA00005658"/>
    </source>
</evidence>
<dbReference type="Pfam" id="PF02028">
    <property type="entry name" value="BCCT"/>
    <property type="match status" value="1"/>
</dbReference>
<feature type="transmembrane region" description="Helical" evidence="8">
    <location>
        <begin position="187"/>
        <end position="206"/>
    </location>
</feature>
<dbReference type="Proteomes" id="UP000094463">
    <property type="component" value="Chromosome"/>
</dbReference>
<keyword evidence="10" id="KW-1185">Reference proteome</keyword>
<evidence type="ECO:0000313" key="10">
    <source>
        <dbReference type="Proteomes" id="UP000094463"/>
    </source>
</evidence>
<sequence length="506" mass="55655">MLEKINTYIVFIVSAIIVAAIVIWGYLEPEQLNTYSVYVMDQMVESFGWFYVSATALFILFCFYLGFGPYRHMKLGTKNEKPEYTYFTWLGMLFAAGMGVGLVFWGVGEPMSHFHDPAGDVSSGSQEAAEQGLLLGVFHWGVHPWAVYAIVALGLAFAKFRKNLPGLVSSSFYPLIGERIYQWPGKLIDMIVIVATTVGIATSFGMSSLQVGSGLSQLFDLETNMTVYMTIIAVVTVIFLLSVMSGLNNGMRYLSISNLGLAGILLIVGLIAGPTVFILEHTILTTGQYITQLPSLSFDTTPYSDNEWMGEWTLFYWAWVISWSPFVGTFIARVSRGRTLQEFIIGVLIVPTFITIIWFVTFGGAGMYFEMNHGVDIASVTAETPEAGLFLVIGELPFQMILSIAALILISIFFITSANSATYVLGVFSSSGDLNPKRPILVVWGLLISSIAAVLLASGGLDGMQAIATIIALPFTGIMILMMVAVYKSLHLEGIERHQIEKKEDW</sequence>
<dbReference type="EMBL" id="CP012502">
    <property type="protein sequence ID" value="AOM83352.1"/>
    <property type="molecule type" value="Genomic_DNA"/>
</dbReference>
<feature type="transmembrane region" description="Helical" evidence="8">
    <location>
        <begin position="7"/>
        <end position="27"/>
    </location>
</feature>
<feature type="transmembrane region" description="Helical" evidence="8">
    <location>
        <begin position="344"/>
        <end position="369"/>
    </location>
</feature>
<comment type="subcellular location">
    <subcellularLocation>
        <location evidence="1">Cell membrane</location>
        <topology evidence="1">Multi-pass membrane protein</topology>
    </subcellularLocation>
</comment>
<feature type="transmembrane region" description="Helical" evidence="8">
    <location>
        <begin position="467"/>
        <end position="487"/>
    </location>
</feature>
<protein>
    <submittedName>
        <fullName evidence="9">Glycine betaine transporter OpuD</fullName>
    </submittedName>
</protein>
<feature type="transmembrane region" description="Helical" evidence="8">
    <location>
        <begin position="259"/>
        <end position="279"/>
    </location>
</feature>
<evidence type="ECO:0000256" key="4">
    <source>
        <dbReference type="ARBA" id="ARBA00022475"/>
    </source>
</evidence>
<dbReference type="KEGG" id="bbev:BBEV_1992"/>